<dbReference type="STRING" id="1219058.AOA14_16260"/>
<feature type="signal peptide" evidence="1">
    <location>
        <begin position="1"/>
        <end position="25"/>
    </location>
</feature>
<dbReference type="SUPFAM" id="SSF81901">
    <property type="entry name" value="HCP-like"/>
    <property type="match status" value="1"/>
</dbReference>
<dbReference type="Gene3D" id="1.25.40.10">
    <property type="entry name" value="Tetratricopeptide repeat domain"/>
    <property type="match status" value="2"/>
</dbReference>
<dbReference type="Pfam" id="PF08238">
    <property type="entry name" value="Sel1"/>
    <property type="match status" value="5"/>
</dbReference>
<dbReference type="InterPro" id="IPR050767">
    <property type="entry name" value="Sel1_AlgK"/>
</dbReference>
<dbReference type="KEGG" id="ster:AOA14_16260"/>
<dbReference type="Proteomes" id="UP000076234">
    <property type="component" value="Chromosome"/>
</dbReference>
<feature type="chain" id="PRO_5007502670" description="Sel1 repeat family protein" evidence="1">
    <location>
        <begin position="26"/>
        <end position="459"/>
    </location>
</feature>
<reference evidence="3" key="1">
    <citation type="submission" date="2015-11" db="EMBL/GenBank/DDBJ databases">
        <title>Complete genome sequence of a polyethylene glycol-degrading strain Sphingopyxis terrae strain 203-1 (NBRC 15098).</title>
        <authorList>
            <person name="Yoshiyuki O."/>
            <person name="Shouta N."/>
            <person name="Nagata Y."/>
            <person name="Numata M."/>
            <person name="Tsuchikane K."/>
            <person name="Hosoyama A."/>
            <person name="Yamazoe A."/>
            <person name="Tsuda M."/>
            <person name="Fujita N."/>
            <person name="Kawai F."/>
        </authorList>
    </citation>
    <scope>NUCLEOTIDE SEQUENCE [LARGE SCALE GENOMIC DNA]</scope>
    <source>
        <strain evidence="3">203-1</strain>
    </source>
</reference>
<accession>A0A142W282</accession>
<dbReference type="InterPro" id="IPR011990">
    <property type="entry name" value="TPR-like_helical_dom_sf"/>
</dbReference>
<dbReference type="PANTHER" id="PTHR11102:SF160">
    <property type="entry name" value="ERAD-ASSOCIATED E3 UBIQUITIN-PROTEIN LIGASE COMPONENT HRD3"/>
    <property type="match status" value="1"/>
</dbReference>
<keyword evidence="1" id="KW-0732">Signal</keyword>
<protein>
    <recommendedName>
        <fullName evidence="4">Sel1 repeat family protein</fullName>
    </recommendedName>
</protein>
<evidence type="ECO:0000313" key="2">
    <source>
        <dbReference type="EMBL" id="AMU96158.1"/>
    </source>
</evidence>
<gene>
    <name evidence="2" type="ORF">AOA14_16260</name>
</gene>
<sequence>MSFSSPLRPLVLILAAAAFAAPAFAQSGDPDDLVDSLATESKAELAASEARVNIWFAKADIQALKARADGGSASAQVEFADRIRDDLLGEAWAREKTRQQMLKYYALAMAQNNGLAFARVGEIAESPDYSWKMKRGSRDRSEARSYYEKGAALGNREAVAGYLRIALDPDFCSFCEDKGELKYDFEKLKALKLFDKGPGEHSIAYRTEKTAVLTKAIKFATPVRLRPGDAAAHLLAAKYLTGVQYPWRAGVGITPSQSPAWQSLAGDYLLPRNTAKAIEILTELSMRGDNLASRKLASLYFTGKNDGGGAVLRDFDKYIFYMDRAVTNGSVLAANELGFELLSGRKLPADHARGFEYIAKAALKGYGPAELSAGYALRDGRGVTRNEAQALEMFKRAADHGELDGAVQAAAMYRAGRGTTSGRAEVPNAYAYEKKAEAMRNLTPAMAELVRRGHQDKFD</sequence>
<dbReference type="PANTHER" id="PTHR11102">
    <property type="entry name" value="SEL-1-LIKE PROTEIN"/>
    <property type="match status" value="1"/>
</dbReference>
<dbReference type="SMART" id="SM00671">
    <property type="entry name" value="SEL1"/>
    <property type="match status" value="3"/>
</dbReference>
<evidence type="ECO:0008006" key="4">
    <source>
        <dbReference type="Google" id="ProtNLM"/>
    </source>
</evidence>
<evidence type="ECO:0000256" key="1">
    <source>
        <dbReference type="SAM" id="SignalP"/>
    </source>
</evidence>
<dbReference type="InterPro" id="IPR006597">
    <property type="entry name" value="Sel1-like"/>
</dbReference>
<reference evidence="2 3" key="2">
    <citation type="journal article" date="2016" name="Genome Announc.">
        <title>Complete Genome Sequence of Sphingopyxis terrae Strain 203-1 (NBRC 111660), a Polyethylene Glycol Degrader.</title>
        <authorList>
            <person name="Ohtsubo Y."/>
            <person name="Nonoyama S."/>
            <person name="Nagata Y."/>
            <person name="Numata M."/>
            <person name="Tsuchikane K."/>
            <person name="Hosoyama A."/>
            <person name="Yamazoe A."/>
            <person name="Tsuda M."/>
            <person name="Fujita N."/>
            <person name="Kawai F."/>
        </authorList>
    </citation>
    <scope>NUCLEOTIDE SEQUENCE [LARGE SCALE GENOMIC DNA]</scope>
    <source>
        <strain evidence="2 3">203-1</strain>
    </source>
</reference>
<dbReference type="AlphaFoldDB" id="A0A142W282"/>
<proteinExistence type="predicted"/>
<evidence type="ECO:0000313" key="3">
    <source>
        <dbReference type="Proteomes" id="UP000076234"/>
    </source>
</evidence>
<dbReference type="EMBL" id="CP013342">
    <property type="protein sequence ID" value="AMU96158.1"/>
    <property type="molecule type" value="Genomic_DNA"/>
</dbReference>
<organism evidence="2 3">
    <name type="scientific">Sphingopyxis terrae subsp. terrae NBRC 15098</name>
    <dbReference type="NCBI Taxonomy" id="1219058"/>
    <lineage>
        <taxon>Bacteria</taxon>
        <taxon>Pseudomonadati</taxon>
        <taxon>Pseudomonadota</taxon>
        <taxon>Alphaproteobacteria</taxon>
        <taxon>Sphingomonadales</taxon>
        <taxon>Sphingomonadaceae</taxon>
        <taxon>Sphingopyxis</taxon>
    </lineage>
</organism>
<name>A0A142W282_9SPHN</name>